<dbReference type="Pfam" id="PF13424">
    <property type="entry name" value="TPR_12"/>
    <property type="match status" value="1"/>
</dbReference>
<proteinExistence type="predicted"/>
<dbReference type="AlphaFoldDB" id="A0A426UC21"/>
<accession>A0A426UC21</accession>
<dbReference type="EMBL" id="RSAS01000016">
    <property type="protein sequence ID" value="RRR78400.1"/>
    <property type="molecule type" value="Genomic_DNA"/>
</dbReference>
<evidence type="ECO:0000313" key="1">
    <source>
        <dbReference type="EMBL" id="RRR78400.1"/>
    </source>
</evidence>
<dbReference type="SUPFAM" id="SSF48452">
    <property type="entry name" value="TPR-like"/>
    <property type="match status" value="1"/>
</dbReference>
<protein>
    <submittedName>
        <fullName evidence="1">Tetratricopeptide repeat protein</fullName>
    </submittedName>
</protein>
<sequence>MSTDLKAEADALIDQGRVLLERGDLPKATDLLNQAVRHYWNVGEYYAAAAQTGNYGWALRRRGRPDLARPYLEQAADLFSQIGLAEFAERHRLAAEDAHSGLTPELLASMPTHVRAALERGDGHELQLALDALNIAERQIVIERLTAAGVIRTGGADDEAAEALEQFAPLLADLAMVARGDASNRPELEQTLHDLERKGWQLRDPVLAIWAGERDVAQLTQGLDPLDQALVKQVLALL</sequence>
<comment type="caution">
    <text evidence="1">The sequence shown here is derived from an EMBL/GenBank/DDBJ whole genome shotgun (WGS) entry which is preliminary data.</text>
</comment>
<name>A0A426UC21_9CHLR</name>
<dbReference type="Proteomes" id="UP000280307">
    <property type="component" value="Unassembled WGS sequence"/>
</dbReference>
<evidence type="ECO:0000313" key="2">
    <source>
        <dbReference type="Proteomes" id="UP000280307"/>
    </source>
</evidence>
<dbReference type="InterPro" id="IPR011990">
    <property type="entry name" value="TPR-like_helical_dom_sf"/>
</dbReference>
<reference evidence="1 2" key="1">
    <citation type="submission" date="2018-12" db="EMBL/GenBank/DDBJ databases">
        <title>Genome Sequence of Candidatus Viridilinea halotolerans isolated from saline sulfide-rich spring.</title>
        <authorList>
            <person name="Grouzdev D.S."/>
            <person name="Burganskaya E.I."/>
            <person name="Krutkina M.S."/>
            <person name="Sukhacheva M.V."/>
            <person name="Gorlenko V.M."/>
        </authorList>
    </citation>
    <scope>NUCLEOTIDE SEQUENCE [LARGE SCALE GENOMIC DNA]</scope>
    <source>
        <strain evidence="1">Chok-6</strain>
    </source>
</reference>
<gene>
    <name evidence="1" type="ORF">EI684_00355</name>
</gene>
<organism evidence="1 2">
    <name type="scientific">Candidatus Viridilinea halotolerans</name>
    <dbReference type="NCBI Taxonomy" id="2491704"/>
    <lineage>
        <taxon>Bacteria</taxon>
        <taxon>Bacillati</taxon>
        <taxon>Chloroflexota</taxon>
        <taxon>Chloroflexia</taxon>
        <taxon>Chloroflexales</taxon>
        <taxon>Chloroflexineae</taxon>
        <taxon>Oscillochloridaceae</taxon>
        <taxon>Candidatus Viridilinea</taxon>
    </lineage>
</organism>
<dbReference type="Gene3D" id="1.25.40.10">
    <property type="entry name" value="Tetratricopeptide repeat domain"/>
    <property type="match status" value="1"/>
</dbReference>